<proteinExistence type="predicted"/>
<organism evidence="1 2">
    <name type="scientific">Halomonas huangheensis</name>
    <dbReference type="NCBI Taxonomy" id="1178482"/>
    <lineage>
        <taxon>Bacteria</taxon>
        <taxon>Pseudomonadati</taxon>
        <taxon>Pseudomonadota</taxon>
        <taxon>Gammaproteobacteria</taxon>
        <taxon>Oceanospirillales</taxon>
        <taxon>Halomonadaceae</taxon>
        <taxon>Halomonas</taxon>
    </lineage>
</organism>
<keyword evidence="2" id="KW-1185">Reference proteome</keyword>
<evidence type="ECO:0000313" key="1">
    <source>
        <dbReference type="EMBL" id="ERL49212.1"/>
    </source>
</evidence>
<sequence length="114" mass="12586">MLYLAGLSSGEMSGLDGLVDKPRNGRTPLLDERDHQRLQELIAEQPQQIRSLQARFQEESGKKDSTITLRRVLKKITSVSNAFGTLSRHNMMMLISATLRGSQATSSARRSGGT</sequence>
<dbReference type="eggNOG" id="COG3415">
    <property type="taxonomic scope" value="Bacteria"/>
</dbReference>
<dbReference type="EMBL" id="AVBC01000056">
    <property type="protein sequence ID" value="ERL49212.1"/>
    <property type="molecule type" value="Genomic_DNA"/>
</dbReference>
<reference evidence="1 2" key="1">
    <citation type="submission" date="2013-08" db="EMBL/GenBank/DDBJ databases">
        <title>draft genome of Halomonas huanghegensis, strain BJGMM-B45T.</title>
        <authorList>
            <person name="Miao C."/>
            <person name="Wan Y."/>
            <person name="Jin W."/>
        </authorList>
    </citation>
    <scope>NUCLEOTIDE SEQUENCE [LARGE SCALE GENOMIC DNA]</scope>
    <source>
        <strain evidence="1 2">BJGMM-B45</strain>
    </source>
</reference>
<name>W1N0U3_9GAMM</name>
<accession>W1N0U3</accession>
<dbReference type="Pfam" id="PF13565">
    <property type="entry name" value="HTH_32"/>
    <property type="match status" value="1"/>
</dbReference>
<dbReference type="Proteomes" id="UP000019113">
    <property type="component" value="Unassembled WGS sequence"/>
</dbReference>
<gene>
    <name evidence="1" type="ORF">BJB45_21480</name>
</gene>
<comment type="caution">
    <text evidence="1">The sequence shown here is derived from an EMBL/GenBank/DDBJ whole genome shotgun (WGS) entry which is preliminary data.</text>
</comment>
<dbReference type="PATRIC" id="fig|1178482.3.peg.4149"/>
<protein>
    <submittedName>
        <fullName evidence="1">Uncharacterized protein</fullName>
    </submittedName>
</protein>
<dbReference type="AlphaFoldDB" id="W1N0U3"/>
<dbReference type="KEGG" id="hhu:AR456_00615"/>
<evidence type="ECO:0000313" key="2">
    <source>
        <dbReference type="Proteomes" id="UP000019113"/>
    </source>
</evidence>